<gene>
    <name evidence="4" type="ordered locus">Cag_0871</name>
</gene>
<dbReference type="NCBIfam" id="TIGR01730">
    <property type="entry name" value="RND_mfp"/>
    <property type="match status" value="1"/>
</dbReference>
<dbReference type="PANTHER" id="PTHR30469:SF15">
    <property type="entry name" value="HLYD FAMILY OF SECRETION PROTEINS"/>
    <property type="match status" value="1"/>
</dbReference>
<feature type="domain" description="Multidrug resistance protein MdtA-like barrel-sandwich hybrid" evidence="3">
    <location>
        <begin position="65"/>
        <end position="226"/>
    </location>
</feature>
<dbReference type="PANTHER" id="PTHR30469">
    <property type="entry name" value="MULTIDRUG RESISTANCE PROTEIN MDTA"/>
    <property type="match status" value="1"/>
</dbReference>
<evidence type="ECO:0000256" key="1">
    <source>
        <dbReference type="ARBA" id="ARBA00009477"/>
    </source>
</evidence>
<comment type="similarity">
    <text evidence="1">Belongs to the membrane fusion protein (MFP) (TC 8.A.1) family.</text>
</comment>
<dbReference type="HOGENOM" id="CLU_018816_14_4_10"/>
<evidence type="ECO:0000259" key="3">
    <source>
        <dbReference type="Pfam" id="PF25917"/>
    </source>
</evidence>
<dbReference type="OrthoDB" id="9810430at2"/>
<feature type="coiled-coil region" evidence="2">
    <location>
        <begin position="175"/>
        <end position="202"/>
    </location>
</feature>
<dbReference type="KEGG" id="cch:Cag_0871"/>
<dbReference type="SUPFAM" id="SSF111369">
    <property type="entry name" value="HlyD-like secretion proteins"/>
    <property type="match status" value="1"/>
</dbReference>
<dbReference type="InterPro" id="IPR058625">
    <property type="entry name" value="MdtA-like_BSH"/>
</dbReference>
<dbReference type="GO" id="GO:0015562">
    <property type="term" value="F:efflux transmembrane transporter activity"/>
    <property type="evidence" value="ECO:0007669"/>
    <property type="project" value="TreeGrafter"/>
</dbReference>
<proteinExistence type="inferred from homology"/>
<dbReference type="Gene3D" id="2.40.50.100">
    <property type="match status" value="1"/>
</dbReference>
<evidence type="ECO:0000313" key="4">
    <source>
        <dbReference type="EMBL" id="ABB28136.1"/>
    </source>
</evidence>
<dbReference type="Gene3D" id="1.10.287.470">
    <property type="entry name" value="Helix hairpin bin"/>
    <property type="match status" value="1"/>
</dbReference>
<dbReference type="EMBL" id="CP000108">
    <property type="protein sequence ID" value="ABB28136.1"/>
    <property type="molecule type" value="Genomic_DNA"/>
</dbReference>
<dbReference type="STRING" id="340177.Cag_0871"/>
<dbReference type="InterPro" id="IPR006143">
    <property type="entry name" value="RND_pump_MFP"/>
</dbReference>
<reference evidence="4" key="1">
    <citation type="submission" date="2005-08" db="EMBL/GenBank/DDBJ databases">
        <title>Complete sequence of Chlorobium chlorochromatii CaD3.</title>
        <authorList>
            <person name="Copeland A."/>
            <person name="Lucas S."/>
            <person name="Lapidus A."/>
            <person name="Barry K."/>
            <person name="Detter J.C."/>
            <person name="Glavina T."/>
            <person name="Hammon N."/>
            <person name="Israni S."/>
            <person name="Pitluck S."/>
            <person name="Bryant D."/>
            <person name="Schmutz J."/>
            <person name="Larimer F."/>
            <person name="Land M."/>
            <person name="Kyrpides N."/>
            <person name="Ivanova N."/>
            <person name="Richardson P."/>
        </authorList>
    </citation>
    <scope>NUCLEOTIDE SEQUENCE [LARGE SCALE GENOMIC DNA]</scope>
    <source>
        <strain evidence="4">CaD3</strain>
    </source>
</reference>
<keyword evidence="2" id="KW-0175">Coiled coil</keyword>
<dbReference type="Gene3D" id="2.40.420.20">
    <property type="match status" value="1"/>
</dbReference>
<sequence>MKAIEKKTVRLLAVIVPLFLLFAFVAFRSGPLAPVPVTVTRVQQQALTPALSGIGTVEARYAYRIGPVASGRVLRLLVDVGDTVRAGQVVGEIDPVDLEERLLARRAAVLRAEAVVRSAAAKLHDAEARQRFAVGQEQRYTELLAVRAASSEQVEAKRQEAEVARATALSSQAALVAAREELAAAKADYQGLEEQRRNLLLIAPADGLVTNRLVEAGSTVVAGQSVLEIINPQSVWVAARFDQLQSAGLRAGLPATVRLRSQAGAPLAASVERIEPLADRITEELLAKVVFNVLPNPLPPIGELCEVSVGLPSLPRTPVVPNASVHRSESHGGKLGVWVVEGSSLRFVEVRIGATDQMGNVQILSGLKGGEQVVVYSKSALNEGKRITIVKPTSKQGAQGVQGGLQ</sequence>
<protein>
    <submittedName>
        <fullName evidence="4">Secretion protein HlyD</fullName>
    </submittedName>
</protein>
<name>Q3AS89_CHLCH</name>
<accession>Q3AS89</accession>
<organism evidence="4">
    <name type="scientific">Chlorobium chlorochromatii (strain CaD3)</name>
    <dbReference type="NCBI Taxonomy" id="340177"/>
    <lineage>
        <taxon>Bacteria</taxon>
        <taxon>Pseudomonadati</taxon>
        <taxon>Chlorobiota</taxon>
        <taxon>Chlorobiia</taxon>
        <taxon>Chlorobiales</taxon>
        <taxon>Chlorobiaceae</taxon>
        <taxon>Chlorobium/Pelodictyon group</taxon>
        <taxon>Chlorobium</taxon>
    </lineage>
</organism>
<dbReference type="AlphaFoldDB" id="Q3AS89"/>
<dbReference type="Gene3D" id="2.40.30.170">
    <property type="match status" value="1"/>
</dbReference>
<evidence type="ECO:0000256" key="2">
    <source>
        <dbReference type="SAM" id="Coils"/>
    </source>
</evidence>
<dbReference type="eggNOG" id="COG0845">
    <property type="taxonomic scope" value="Bacteria"/>
</dbReference>
<dbReference type="GO" id="GO:1990281">
    <property type="term" value="C:efflux pump complex"/>
    <property type="evidence" value="ECO:0007669"/>
    <property type="project" value="TreeGrafter"/>
</dbReference>
<dbReference type="Pfam" id="PF25917">
    <property type="entry name" value="BSH_RND"/>
    <property type="match status" value="1"/>
</dbReference>